<feature type="compositionally biased region" description="Polar residues" evidence="1">
    <location>
        <begin position="1254"/>
        <end position="1267"/>
    </location>
</feature>
<sequence>MHWYNLLLCCVSAVEMEHHSSAEDSVRAEAGNSSIDDRTIFNTPMPMVASTVSRHMAHGPPWHGDMGSFLDQSSTLTSLPNIPVVDDTCPRPPSYHQQSSSSDCNSSASTIRRVDCDPLDGENGVERSNSRSSLGILSLDNMAELCSSVLFYEGSPAQPRVSEMSGEMLRSPRVSSVRHKTQSPAMQFGINGALFQALGQSEVRCRCNDMRLLYEGEEDGDVTAHEVCLSDEELMRFDEQFSDFDVTITTNDEDDKLFPEDDRGKQAGSTDYLPQSTFDPSDSSRGQRSAAAGQGSDGGDRGQHTQGEGQNLDDVDEGKLKVAVWNIFTEMLLRVQLISLSVCQLESQAPSPPDRLDSMYFRQKPCVPHEGGDGEEEVEHSPWRGAVGHSSSSLFDIQHLLTAVHQMDTEWTSPERKWNLTLILMTVTLALDQPQIVLTLMFVPSDLEGTNTEENDSSVRQAGEGGVTSSPVPGDGGGGGDGSSGHGSDLLLSSLSPPPMLPPGNQGDTSDMARGLGYLLGGLSDDHTLLDTDDHLESDWQTGSLGASLDAPPKACEGWQTQALPEGEDRLWERTGGNWMDTDDVWNVSRKVLGTDRHTTAEAADGERSEDRSESVLSDEFMSADSPPAVRRRVTATPSPHDEQEEDGVASRWDTGRPANWPVATLLSRIADCGIKLPPGMKKAQVLRIYMDNCARGDTVNQLATGVSVDTNAPSLSTSPTTRWGIAAELNNLASRARQQQGLAMLEKDGDIFFEEHIVAQEDTVISPSSTDKLPPGWSFHNDSNMTQPSWMAAPEDTEPRRRISLGTFMASRTEVLGGLAGEVTADSRVSLLSYVSTQCIFHTPRPLLLHGLSDLTGDGSTCRGSGVGSDVGDVEGSGDTVHQVAAGDRRIEAGSETKKHPVAASVSNGHDHHGVTKSDHQVVVDDDQCKERISKSDHSSTSTLDGNAERQRYASKSDHQVTAQAKMNRKSGVAGGRHDRTDRQRDVVDNSTYRVAAPVLVDRSAGDSGMLASVDLDGDLDESSFLNVSTISKMITSSSSNMKADDLVRQILRTSAAKKSCVTNAQKPRRVVHSASADSVHPHGISTDLQQREQQLSLRVEKIHSSEPSLVGLDGAGSGKRGKEKKGASGVRRKSSATRLPTPTYQRATVASAGRQEGQGKAGQSGTGKGEQGKQRRRQGARVGESSSSETTPREEALAERHRGTIAGKASECRSVDSNQTTDDAVDIDTGQSVSQRANTRGVKQTGVKHKQGTPQPVHASNSTVSIDRMPGADGRERAKQYQVNSGQLTNSSMRVNAVSETVNVDNERVNVVSERINVVSEKVNAGNERANAGNAKVGVVQNEERPSQHHDDTNGAVTDGMRAWEERERLPHESEVPERVNTEGGRDHTREGVESSPTGATVTDWEAPRASLAASLRLNQKQNGVEPNRIGANHSDDRSQQEVITDAKSSMHTNGGPVESFHHSLLPPAQQRASSGMGARPALLTGQALASTPFAVQYLDDLTGVTGLLNAYSDSSVSGTESESAAMVPRLSTLAIRDEFRSLPMSRPSVESQHEYDMRESFSPDVETMFATRVPMHHRNGTCMDW</sequence>
<keyword evidence="2" id="KW-0732">Signal</keyword>
<feature type="compositionally biased region" description="Basic and acidic residues" evidence="1">
    <location>
        <begin position="910"/>
        <end position="939"/>
    </location>
</feature>
<feature type="compositionally biased region" description="Low complexity" evidence="1">
    <location>
        <begin position="486"/>
        <end position="495"/>
    </location>
</feature>
<feature type="compositionally biased region" description="Basic and acidic residues" evidence="1">
    <location>
        <begin position="977"/>
        <end position="988"/>
    </location>
</feature>
<organism evidence="3 4">
    <name type="scientific">Ridgeia piscesae</name>
    <name type="common">Tubeworm</name>
    <dbReference type="NCBI Taxonomy" id="27915"/>
    <lineage>
        <taxon>Eukaryota</taxon>
        <taxon>Metazoa</taxon>
        <taxon>Spiralia</taxon>
        <taxon>Lophotrochozoa</taxon>
        <taxon>Annelida</taxon>
        <taxon>Polychaeta</taxon>
        <taxon>Sedentaria</taxon>
        <taxon>Canalipalpata</taxon>
        <taxon>Sabellida</taxon>
        <taxon>Siboglinidae</taxon>
        <taxon>Ridgeia</taxon>
    </lineage>
</organism>
<feature type="region of interest" description="Disordered" evidence="1">
    <location>
        <begin position="1369"/>
        <end position="1404"/>
    </location>
</feature>
<feature type="compositionally biased region" description="Polar residues" evidence="1">
    <location>
        <begin position="267"/>
        <end position="280"/>
    </location>
</feature>
<feature type="compositionally biased region" description="Low complexity" evidence="1">
    <location>
        <begin position="94"/>
        <end position="109"/>
    </location>
</feature>
<feature type="compositionally biased region" description="Basic and acidic residues" evidence="1">
    <location>
        <begin position="1193"/>
        <end position="1204"/>
    </location>
</feature>
<evidence type="ECO:0000256" key="2">
    <source>
        <dbReference type="SAM" id="SignalP"/>
    </source>
</evidence>
<accession>A0AAD9P7W2</accession>
<feature type="compositionally biased region" description="Polar residues" evidence="1">
    <location>
        <begin position="1231"/>
        <end position="1244"/>
    </location>
</feature>
<evidence type="ECO:0000313" key="4">
    <source>
        <dbReference type="Proteomes" id="UP001209878"/>
    </source>
</evidence>
<feature type="region of interest" description="Disordered" evidence="1">
    <location>
        <begin position="1102"/>
        <end position="1268"/>
    </location>
</feature>
<feature type="compositionally biased region" description="Low complexity" evidence="1">
    <location>
        <begin position="281"/>
        <end position="294"/>
    </location>
</feature>
<proteinExistence type="predicted"/>
<gene>
    <name evidence="3" type="ORF">NP493_96g09026</name>
</gene>
<feature type="compositionally biased region" description="Basic and acidic residues" evidence="1">
    <location>
        <begin position="890"/>
        <end position="900"/>
    </location>
</feature>
<evidence type="ECO:0000313" key="3">
    <source>
        <dbReference type="EMBL" id="KAK2189814.1"/>
    </source>
</evidence>
<name>A0AAD9P7W2_RIDPI</name>
<feature type="compositionally biased region" description="Basic and acidic residues" evidence="1">
    <location>
        <begin position="948"/>
        <end position="960"/>
    </location>
</feature>
<feature type="signal peptide" evidence="2">
    <location>
        <begin position="1"/>
        <end position="22"/>
    </location>
</feature>
<feature type="region of interest" description="Disordered" evidence="1">
    <location>
        <begin position="81"/>
        <end position="109"/>
    </location>
</feature>
<dbReference type="EMBL" id="JAODUO010000096">
    <property type="protein sequence ID" value="KAK2189814.1"/>
    <property type="molecule type" value="Genomic_DNA"/>
</dbReference>
<protein>
    <submittedName>
        <fullName evidence="3">Uncharacterized protein</fullName>
    </submittedName>
</protein>
<dbReference type="Proteomes" id="UP001209878">
    <property type="component" value="Unassembled WGS sequence"/>
</dbReference>
<feature type="compositionally biased region" description="Gly residues" evidence="1">
    <location>
        <begin position="1161"/>
        <end position="1171"/>
    </location>
</feature>
<feature type="compositionally biased region" description="Gly residues" evidence="1">
    <location>
        <begin position="474"/>
        <end position="485"/>
    </location>
</feature>
<feature type="compositionally biased region" description="Basic and acidic residues" evidence="1">
    <location>
        <begin position="1369"/>
        <end position="1395"/>
    </location>
</feature>
<evidence type="ECO:0000256" key="1">
    <source>
        <dbReference type="SAM" id="MobiDB-lite"/>
    </source>
</evidence>
<comment type="caution">
    <text evidence="3">The sequence shown here is derived from an EMBL/GenBank/DDBJ whole genome shotgun (WGS) entry which is preliminary data.</text>
</comment>
<reference evidence="3" key="1">
    <citation type="journal article" date="2023" name="Mol. Biol. Evol.">
        <title>Third-Generation Sequencing Reveals the Adaptive Role of the Epigenome in Three Deep-Sea Polychaetes.</title>
        <authorList>
            <person name="Perez M."/>
            <person name="Aroh O."/>
            <person name="Sun Y."/>
            <person name="Lan Y."/>
            <person name="Juniper S.K."/>
            <person name="Young C.R."/>
            <person name="Angers B."/>
            <person name="Qian P.Y."/>
        </authorList>
    </citation>
    <scope>NUCLEOTIDE SEQUENCE</scope>
    <source>
        <strain evidence="3">R07B-5</strain>
    </source>
</reference>
<feature type="region of interest" description="Disordered" evidence="1">
    <location>
        <begin position="252"/>
        <end position="313"/>
    </location>
</feature>
<feature type="compositionally biased region" description="Basic and acidic residues" evidence="1">
    <location>
        <begin position="599"/>
        <end position="614"/>
    </location>
</feature>
<feature type="region of interest" description="Disordered" evidence="1">
    <location>
        <begin position="599"/>
        <end position="656"/>
    </location>
</feature>
<feature type="chain" id="PRO_5042051595" evidence="2">
    <location>
        <begin position="23"/>
        <end position="1588"/>
    </location>
</feature>
<feature type="region of interest" description="Disordered" evidence="1">
    <location>
        <begin position="449"/>
        <end position="513"/>
    </location>
</feature>
<feature type="compositionally biased region" description="Basic and acidic residues" evidence="1">
    <location>
        <begin position="256"/>
        <end position="265"/>
    </location>
</feature>
<feature type="region of interest" description="Disordered" evidence="1">
    <location>
        <begin position="890"/>
        <end position="988"/>
    </location>
</feature>
<feature type="region of interest" description="Disordered" evidence="1">
    <location>
        <begin position="1063"/>
        <end position="1086"/>
    </location>
</feature>
<keyword evidence="4" id="KW-1185">Reference proteome</keyword>
<feature type="compositionally biased region" description="Polar residues" evidence="1">
    <location>
        <begin position="1138"/>
        <end position="1150"/>
    </location>
</feature>